<dbReference type="Pfam" id="PF11304">
    <property type="entry name" value="DUF3106"/>
    <property type="match status" value="1"/>
</dbReference>
<name>A0A514BTK7_9GAMM</name>
<dbReference type="EMBL" id="CP041242">
    <property type="protein sequence ID" value="QDH70741.1"/>
    <property type="molecule type" value="Genomic_DNA"/>
</dbReference>
<proteinExistence type="predicted"/>
<feature type="compositionally biased region" description="Basic and acidic residues" evidence="1">
    <location>
        <begin position="81"/>
        <end position="91"/>
    </location>
</feature>
<protein>
    <submittedName>
        <fullName evidence="3">DUF3106 domain-containing protein</fullName>
    </submittedName>
</protein>
<dbReference type="Proteomes" id="UP000317199">
    <property type="component" value="Chromosome"/>
</dbReference>
<feature type="signal peptide" evidence="2">
    <location>
        <begin position="1"/>
        <end position="36"/>
    </location>
</feature>
<reference evidence="3 4" key="1">
    <citation type="submission" date="2019-06" db="EMBL/GenBank/DDBJ databases">
        <title>Lysobacter alkalisoli sp. nov. isolated from saline-alkali soil.</title>
        <authorList>
            <person name="Sun J.-Q."/>
            <person name="Xu L."/>
        </authorList>
    </citation>
    <scope>NUCLEOTIDE SEQUENCE [LARGE SCALE GENOMIC DNA]</scope>
    <source>
        <strain evidence="3 4">SJ-36</strain>
    </source>
</reference>
<dbReference type="KEGG" id="lyj:FKV23_12105"/>
<gene>
    <name evidence="3" type="ORF">FKV23_12105</name>
</gene>
<evidence type="ECO:0000256" key="2">
    <source>
        <dbReference type="SAM" id="SignalP"/>
    </source>
</evidence>
<accession>A0A514BTK7</accession>
<feature type="region of interest" description="Disordered" evidence="1">
    <location>
        <begin position="81"/>
        <end position="152"/>
    </location>
</feature>
<dbReference type="InterPro" id="IPR021455">
    <property type="entry name" value="DUF3106"/>
</dbReference>
<dbReference type="AlphaFoldDB" id="A0A514BTK7"/>
<evidence type="ECO:0000313" key="3">
    <source>
        <dbReference type="EMBL" id="QDH70741.1"/>
    </source>
</evidence>
<dbReference type="RefSeq" id="WP_141624073.1">
    <property type="nucleotide sequence ID" value="NZ_CP041242.1"/>
</dbReference>
<feature type="compositionally biased region" description="Basic and acidic residues" evidence="1">
    <location>
        <begin position="101"/>
        <end position="152"/>
    </location>
</feature>
<keyword evidence="4" id="KW-1185">Reference proteome</keyword>
<feature type="chain" id="PRO_5021730807" evidence="2">
    <location>
        <begin position="37"/>
        <end position="152"/>
    </location>
</feature>
<dbReference type="OrthoDB" id="5797406at2"/>
<organism evidence="3 4">
    <name type="scientific">Marilutibacter alkalisoli</name>
    <dbReference type="NCBI Taxonomy" id="2591633"/>
    <lineage>
        <taxon>Bacteria</taxon>
        <taxon>Pseudomonadati</taxon>
        <taxon>Pseudomonadota</taxon>
        <taxon>Gammaproteobacteria</taxon>
        <taxon>Lysobacterales</taxon>
        <taxon>Lysobacteraceae</taxon>
        <taxon>Marilutibacter</taxon>
    </lineage>
</organism>
<evidence type="ECO:0000256" key="1">
    <source>
        <dbReference type="SAM" id="MobiDB-lite"/>
    </source>
</evidence>
<evidence type="ECO:0000313" key="4">
    <source>
        <dbReference type="Proteomes" id="UP000317199"/>
    </source>
</evidence>
<sequence>MFADRTAVTARSRLLQRFAAGSALLALGLFAVPVAASEPASPPPAWEQLSPEQQERLIAPIRDRWNAQPEAREAMLDHARRWQELTPEQRRRASHGRHRWEHMNPEQREQARALFKSMKELPPEQRKALREQWHSMTPEQRREWIEKHSKGD</sequence>
<keyword evidence="2" id="KW-0732">Signal</keyword>